<sequence>MNELIQTTEKSISGVVVVLLDVIHVTEMLFYLGGKRAIRILESGFQTGPKDRDAQKIMVAKTSFEPVPITDQIGLTNPLASQVAPDKSAASMVGVSPCGTA</sequence>
<dbReference type="Proteomes" id="UP001596310">
    <property type="component" value="Unassembled WGS sequence"/>
</dbReference>
<organism evidence="2 3">
    <name type="scientific">Lapidilactobacillus achengensis</name>
    <dbReference type="NCBI Taxonomy" id="2486000"/>
    <lineage>
        <taxon>Bacteria</taxon>
        <taxon>Bacillati</taxon>
        <taxon>Bacillota</taxon>
        <taxon>Bacilli</taxon>
        <taxon>Lactobacillales</taxon>
        <taxon>Lactobacillaceae</taxon>
        <taxon>Lapidilactobacillus</taxon>
    </lineage>
</organism>
<evidence type="ECO:0000313" key="3">
    <source>
        <dbReference type="Proteomes" id="UP001596310"/>
    </source>
</evidence>
<accession>A0ABW1UQ76</accession>
<feature type="transmembrane region" description="Helical" evidence="1">
    <location>
        <begin position="12"/>
        <end position="32"/>
    </location>
</feature>
<name>A0ABW1UQ76_9LACO</name>
<evidence type="ECO:0000256" key="1">
    <source>
        <dbReference type="SAM" id="Phobius"/>
    </source>
</evidence>
<gene>
    <name evidence="2" type="ORF">ACFQHW_05410</name>
</gene>
<proteinExistence type="predicted"/>
<dbReference type="EMBL" id="JBHSSM010000015">
    <property type="protein sequence ID" value="MFC6315007.1"/>
    <property type="molecule type" value="Genomic_DNA"/>
</dbReference>
<keyword evidence="3" id="KW-1185">Reference proteome</keyword>
<comment type="caution">
    <text evidence="2">The sequence shown here is derived from an EMBL/GenBank/DDBJ whole genome shotgun (WGS) entry which is preliminary data.</text>
</comment>
<dbReference type="RefSeq" id="WP_125595915.1">
    <property type="nucleotide sequence ID" value="NZ_JBHSSM010000015.1"/>
</dbReference>
<reference evidence="3" key="1">
    <citation type="journal article" date="2019" name="Int. J. Syst. Evol. Microbiol.">
        <title>The Global Catalogue of Microorganisms (GCM) 10K type strain sequencing project: providing services to taxonomists for standard genome sequencing and annotation.</title>
        <authorList>
            <consortium name="The Broad Institute Genomics Platform"/>
            <consortium name="The Broad Institute Genome Sequencing Center for Infectious Disease"/>
            <person name="Wu L."/>
            <person name="Ma J."/>
        </authorList>
    </citation>
    <scope>NUCLEOTIDE SEQUENCE [LARGE SCALE GENOMIC DNA]</scope>
    <source>
        <strain evidence="3">CCM 8897</strain>
    </source>
</reference>
<keyword evidence="1" id="KW-0812">Transmembrane</keyword>
<protein>
    <submittedName>
        <fullName evidence="2">Uncharacterized protein</fullName>
    </submittedName>
</protein>
<keyword evidence="1" id="KW-1133">Transmembrane helix</keyword>
<keyword evidence="1" id="KW-0472">Membrane</keyword>
<evidence type="ECO:0000313" key="2">
    <source>
        <dbReference type="EMBL" id="MFC6315007.1"/>
    </source>
</evidence>